<comment type="caution">
    <text evidence="1">The sequence shown here is derived from an EMBL/GenBank/DDBJ whole genome shotgun (WGS) entry which is preliminary data.</text>
</comment>
<evidence type="ECO:0000313" key="2">
    <source>
        <dbReference type="Proteomes" id="UP000012118"/>
    </source>
</evidence>
<dbReference type="AlphaFoldDB" id="M6Q581"/>
<gene>
    <name evidence="1" type="ORF">LEP1GSC108_0777</name>
</gene>
<sequence length="38" mass="4335">MHGFLFFEVQSETLIVSSKSVFEFEAGSYFLTTLLTLD</sequence>
<protein>
    <submittedName>
        <fullName evidence="1">Uncharacterized protein</fullName>
    </submittedName>
</protein>
<dbReference type="EMBL" id="AHNU02000087">
    <property type="protein sequence ID" value="EMN87868.1"/>
    <property type="molecule type" value="Genomic_DNA"/>
</dbReference>
<evidence type="ECO:0000313" key="1">
    <source>
        <dbReference type="EMBL" id="EMN87868.1"/>
    </source>
</evidence>
<accession>M6Q581</accession>
<organism evidence="1 2">
    <name type="scientific">Leptospira weilii str. UI 13098</name>
    <dbReference type="NCBI Taxonomy" id="1088542"/>
    <lineage>
        <taxon>Bacteria</taxon>
        <taxon>Pseudomonadati</taxon>
        <taxon>Spirochaetota</taxon>
        <taxon>Spirochaetia</taxon>
        <taxon>Leptospirales</taxon>
        <taxon>Leptospiraceae</taxon>
        <taxon>Leptospira</taxon>
    </lineage>
</organism>
<dbReference type="Proteomes" id="UP000012118">
    <property type="component" value="Unassembled WGS sequence"/>
</dbReference>
<reference evidence="1 2" key="1">
    <citation type="submission" date="2013-01" db="EMBL/GenBank/DDBJ databases">
        <authorList>
            <person name="Harkins D.M."/>
            <person name="Durkin A.S."/>
            <person name="Brinkac L.M."/>
            <person name="Haft D.H."/>
            <person name="Selengut J.D."/>
            <person name="Sanka R."/>
            <person name="DePew J."/>
            <person name="Purushe J."/>
            <person name="Chanthongthip A."/>
            <person name="Lattana O."/>
            <person name="Phetsouvanh R."/>
            <person name="Newton P.N."/>
            <person name="Vinetz J.M."/>
            <person name="Sutton G.G."/>
            <person name="Nierman W.C."/>
            <person name="Fouts D.E."/>
        </authorList>
    </citation>
    <scope>NUCLEOTIDE SEQUENCE [LARGE SCALE GENOMIC DNA]</scope>
    <source>
        <strain evidence="1 2">UI 13098</strain>
    </source>
</reference>
<name>M6Q581_9LEPT</name>
<keyword evidence="2" id="KW-1185">Reference proteome</keyword>
<proteinExistence type="predicted"/>